<dbReference type="InterPro" id="IPR002104">
    <property type="entry name" value="Integrase_catalytic"/>
</dbReference>
<keyword evidence="1" id="KW-0233">DNA recombination</keyword>
<dbReference type="PROSITE" id="PS51898">
    <property type="entry name" value="TYR_RECOMBINASE"/>
    <property type="match status" value="1"/>
</dbReference>
<dbReference type="InterPro" id="IPR013762">
    <property type="entry name" value="Integrase-like_cat_sf"/>
</dbReference>
<dbReference type="EMBL" id="JAVHUL010000025">
    <property type="protein sequence ID" value="MDQ7917873.1"/>
    <property type="molecule type" value="Genomic_DNA"/>
</dbReference>
<dbReference type="Proteomes" id="UP001230915">
    <property type="component" value="Unassembled WGS sequence"/>
</dbReference>
<dbReference type="Gene3D" id="1.10.443.10">
    <property type="entry name" value="Intergrase catalytic core"/>
    <property type="match status" value="1"/>
</dbReference>
<dbReference type="InterPro" id="IPR011010">
    <property type="entry name" value="DNA_brk_join_enz"/>
</dbReference>
<name>A0ABU1A2E4_9FLAO</name>
<dbReference type="SUPFAM" id="SSF56349">
    <property type="entry name" value="DNA breaking-rejoining enzymes"/>
    <property type="match status" value="1"/>
</dbReference>
<gene>
    <name evidence="3" type="ORF">RBU60_09830</name>
</gene>
<feature type="domain" description="Tyr recombinase" evidence="2">
    <location>
        <begin position="1"/>
        <end position="80"/>
    </location>
</feature>
<evidence type="ECO:0000313" key="3">
    <source>
        <dbReference type="EMBL" id="MDQ7917873.1"/>
    </source>
</evidence>
<dbReference type="Pfam" id="PF00589">
    <property type="entry name" value="Phage_integrase"/>
    <property type="match status" value="1"/>
</dbReference>
<protein>
    <submittedName>
        <fullName evidence="3">Tyrosine-type recombinase/integrase</fullName>
    </submittedName>
</protein>
<accession>A0ABU1A2E4</accession>
<evidence type="ECO:0000313" key="4">
    <source>
        <dbReference type="Proteomes" id="UP001230915"/>
    </source>
</evidence>
<reference evidence="3 4" key="1">
    <citation type="submission" date="2023-08" db="EMBL/GenBank/DDBJ databases">
        <title>Mesonia sp. MT50, isolated from deep-sea sediment of the Mariana Trench.</title>
        <authorList>
            <person name="Fu H."/>
        </authorList>
    </citation>
    <scope>NUCLEOTIDE SEQUENCE [LARGE SCALE GENOMIC DNA]</scope>
    <source>
        <strain evidence="3 4">MT50</strain>
    </source>
</reference>
<organism evidence="3 4">
    <name type="scientific">Mesonia profundi</name>
    <dbReference type="NCBI Taxonomy" id="3070998"/>
    <lineage>
        <taxon>Bacteria</taxon>
        <taxon>Pseudomonadati</taxon>
        <taxon>Bacteroidota</taxon>
        <taxon>Flavobacteriia</taxon>
        <taxon>Flavobacteriales</taxon>
        <taxon>Flavobacteriaceae</taxon>
        <taxon>Mesonia</taxon>
    </lineage>
</organism>
<comment type="caution">
    <text evidence="3">The sequence shown here is derived from an EMBL/GenBank/DDBJ whole genome shotgun (WGS) entry which is preliminary data.</text>
</comment>
<sequence>MIRILQVTKNLKHRFILALIYSSGLRIGELLAMKVTHIDVDRKQICIVSGKGRNDKTVLLAESVLPLPYNYIEIHKLSSS</sequence>
<proteinExistence type="predicted"/>
<evidence type="ECO:0000259" key="2">
    <source>
        <dbReference type="PROSITE" id="PS51898"/>
    </source>
</evidence>
<keyword evidence="4" id="KW-1185">Reference proteome</keyword>
<evidence type="ECO:0000256" key="1">
    <source>
        <dbReference type="ARBA" id="ARBA00023172"/>
    </source>
</evidence>
<dbReference type="RefSeq" id="WP_308864736.1">
    <property type="nucleotide sequence ID" value="NZ_JAVHUL010000025.1"/>
</dbReference>